<accession>A0A6J7JZ58</accession>
<reference evidence="1" key="1">
    <citation type="submission" date="2020-05" db="EMBL/GenBank/DDBJ databases">
        <authorList>
            <person name="Chiriac C."/>
            <person name="Salcher M."/>
            <person name="Ghai R."/>
            <person name="Kavagutti S V."/>
        </authorList>
    </citation>
    <scope>NUCLEOTIDE SEQUENCE</scope>
</reference>
<gene>
    <name evidence="1" type="ORF">UFOPK3828_00187</name>
</gene>
<proteinExistence type="predicted"/>
<dbReference type="EMBL" id="CAFBNP010000017">
    <property type="protein sequence ID" value="CAB4947464.1"/>
    <property type="molecule type" value="Genomic_DNA"/>
</dbReference>
<dbReference type="AlphaFoldDB" id="A0A6J7JZ58"/>
<protein>
    <submittedName>
        <fullName evidence="1">Unannotated protein</fullName>
    </submittedName>
</protein>
<name>A0A6J7JZ58_9ZZZZ</name>
<sequence length="84" mass="9238">MTLTVEIFKTGKLSNQLVKSFSTKEGLPSSSGLVVKMNNAVVRCRNTHETAYYGIAYAKALINGKWQYAGRTYSKSIILLDCGT</sequence>
<evidence type="ECO:0000313" key="1">
    <source>
        <dbReference type="EMBL" id="CAB4947464.1"/>
    </source>
</evidence>
<organism evidence="1">
    <name type="scientific">freshwater metagenome</name>
    <dbReference type="NCBI Taxonomy" id="449393"/>
    <lineage>
        <taxon>unclassified sequences</taxon>
        <taxon>metagenomes</taxon>
        <taxon>ecological metagenomes</taxon>
    </lineage>
</organism>